<dbReference type="EMBL" id="JACNIG010000093">
    <property type="protein sequence ID" value="MBC8430900.1"/>
    <property type="molecule type" value="Genomic_DNA"/>
</dbReference>
<evidence type="ECO:0000313" key="1">
    <source>
        <dbReference type="EMBL" id="MBC8430900.1"/>
    </source>
</evidence>
<reference evidence="1 2" key="1">
    <citation type="submission" date="2020-08" db="EMBL/GenBank/DDBJ databases">
        <title>Bridging the membrane lipid divide: bacteria of the FCB group superphylum have the potential to synthesize archaeal ether lipids.</title>
        <authorList>
            <person name="Villanueva L."/>
            <person name="Von Meijenfeldt F.A.B."/>
            <person name="Westbye A.B."/>
            <person name="Yadav S."/>
            <person name="Hopmans E.C."/>
            <person name="Dutilh B.E."/>
            <person name="Sinninghe Damste J.S."/>
        </authorList>
    </citation>
    <scope>NUCLEOTIDE SEQUENCE [LARGE SCALE GENOMIC DNA]</scope>
    <source>
        <strain evidence="1">NIOZ-UU17</strain>
    </source>
</reference>
<sequence>MIKTIVSLETNLASSIALRYACRLANLIETELHTIYVKEPDAESSSPGSGWVRKTWEDAVLTSEQTDIRRMVKAERASYPRLGPPKMSVGDREKEILYELQSGFYDLFVEGALHTFNSAPFYSKMHSWFYRNTPCPILLVKNLVRLEKVLLVLSSDVNYAKLIATFLKFFKGVEVELDLVYCDFNEHAKSARPKGEDADTILRNAEKILSENEMPPAHCRVVQNSSDKAAELMQGYGLVASSIYRQTSKKSPLLEVLSRTPYPLFLCWQ</sequence>
<comment type="caution">
    <text evidence="1">The sequence shown here is derived from an EMBL/GenBank/DDBJ whole genome shotgun (WGS) entry which is preliminary data.</text>
</comment>
<dbReference type="Gene3D" id="3.40.50.12370">
    <property type="match status" value="1"/>
</dbReference>
<name>A0A8J6NW47_9BACT</name>
<gene>
    <name evidence="1" type="ORF">H8D96_03175</name>
</gene>
<dbReference type="AlphaFoldDB" id="A0A8J6NW47"/>
<dbReference type="SUPFAM" id="SSF52402">
    <property type="entry name" value="Adenine nucleotide alpha hydrolases-like"/>
    <property type="match status" value="1"/>
</dbReference>
<evidence type="ECO:0000313" key="2">
    <source>
        <dbReference type="Proteomes" id="UP000605201"/>
    </source>
</evidence>
<organism evidence="1 2">
    <name type="scientific">Candidatus Desulfatibia vada</name>
    <dbReference type="NCBI Taxonomy" id="2841696"/>
    <lineage>
        <taxon>Bacteria</taxon>
        <taxon>Pseudomonadati</taxon>
        <taxon>Thermodesulfobacteriota</taxon>
        <taxon>Desulfobacteria</taxon>
        <taxon>Desulfobacterales</taxon>
        <taxon>Desulfobacterales incertae sedis</taxon>
        <taxon>Candidatus Desulfatibia</taxon>
    </lineage>
</organism>
<proteinExistence type="predicted"/>
<evidence type="ECO:0008006" key="3">
    <source>
        <dbReference type="Google" id="ProtNLM"/>
    </source>
</evidence>
<dbReference type="Proteomes" id="UP000605201">
    <property type="component" value="Unassembled WGS sequence"/>
</dbReference>
<accession>A0A8J6NW47</accession>
<protein>
    <recommendedName>
        <fullName evidence="3">Universal stress protein</fullName>
    </recommendedName>
</protein>